<dbReference type="PROSITE" id="PS51318">
    <property type="entry name" value="TAT"/>
    <property type="match status" value="1"/>
</dbReference>
<gene>
    <name evidence="1" type="ORF">AYJ54_16660</name>
</gene>
<dbReference type="Proteomes" id="UP000076959">
    <property type="component" value="Unassembled WGS sequence"/>
</dbReference>
<dbReference type="STRING" id="1505087.AYJ54_16660"/>
<sequence>MNVRRYPMTRRKILLASARGFVIVALAGSFAGPRLALAIGPDEQQAELANAMGNAKVSLQQGFTASEREGQPISGKFEVENGKLQLSVYTAKEGKFFEVIVDHMTGNIAKVEPITEGEDLTHAKAQKAAMDRAKVKLADAAEKAKGIVGEALVVSAIPELKGDSPVAAVVLLAGKRFSTVSEPLS</sequence>
<protein>
    <recommendedName>
        <fullName evidence="3">PepSY domain-containing protein</fullName>
    </recommendedName>
</protein>
<accession>A0A176YL53</accession>
<organism evidence="1 2">
    <name type="scientific">Bradyrhizobium centrolobii</name>
    <dbReference type="NCBI Taxonomy" id="1505087"/>
    <lineage>
        <taxon>Bacteria</taxon>
        <taxon>Pseudomonadati</taxon>
        <taxon>Pseudomonadota</taxon>
        <taxon>Alphaproteobacteria</taxon>
        <taxon>Hyphomicrobiales</taxon>
        <taxon>Nitrobacteraceae</taxon>
        <taxon>Bradyrhizobium</taxon>
    </lineage>
</organism>
<reference evidence="1 2" key="1">
    <citation type="submission" date="2016-03" db="EMBL/GenBank/DDBJ databases">
        <title>Draft Genome Sequence of the Strain BR 10245 (Bradyrhizobium sp.) isolated from nodules of Centrolobium paraense.</title>
        <authorList>
            <person name="Simoes-Araujo J.L.Sr."/>
            <person name="Barauna A.C."/>
            <person name="Silva K."/>
            <person name="Zilli J.E."/>
        </authorList>
    </citation>
    <scope>NUCLEOTIDE SEQUENCE [LARGE SCALE GENOMIC DNA]</scope>
    <source>
        <strain evidence="1 2">BR 10245</strain>
    </source>
</reference>
<dbReference type="AlphaFoldDB" id="A0A176YL53"/>
<evidence type="ECO:0000313" key="2">
    <source>
        <dbReference type="Proteomes" id="UP000076959"/>
    </source>
</evidence>
<dbReference type="InterPro" id="IPR006311">
    <property type="entry name" value="TAT_signal"/>
</dbReference>
<dbReference type="EMBL" id="LUUB01000065">
    <property type="protein sequence ID" value="OAF07737.1"/>
    <property type="molecule type" value="Genomic_DNA"/>
</dbReference>
<proteinExistence type="predicted"/>
<keyword evidence="2" id="KW-1185">Reference proteome</keyword>
<comment type="caution">
    <text evidence="1">The sequence shown here is derived from an EMBL/GenBank/DDBJ whole genome shotgun (WGS) entry which is preliminary data.</text>
</comment>
<evidence type="ECO:0000313" key="1">
    <source>
        <dbReference type="EMBL" id="OAF07737.1"/>
    </source>
</evidence>
<evidence type="ECO:0008006" key="3">
    <source>
        <dbReference type="Google" id="ProtNLM"/>
    </source>
</evidence>
<name>A0A176YL53_9BRAD</name>